<organism evidence="4 5">
    <name type="scientific">Nadsonia fulvescens var. elongata DSM 6958</name>
    <dbReference type="NCBI Taxonomy" id="857566"/>
    <lineage>
        <taxon>Eukaryota</taxon>
        <taxon>Fungi</taxon>
        <taxon>Dikarya</taxon>
        <taxon>Ascomycota</taxon>
        <taxon>Saccharomycotina</taxon>
        <taxon>Dipodascomycetes</taxon>
        <taxon>Dipodascales</taxon>
        <taxon>Dipodascales incertae sedis</taxon>
        <taxon>Nadsonia</taxon>
    </lineage>
</organism>
<accession>A0A1E3PLG6</accession>
<feature type="region of interest" description="Disordered" evidence="2">
    <location>
        <begin position="433"/>
        <end position="453"/>
    </location>
</feature>
<evidence type="ECO:0000313" key="4">
    <source>
        <dbReference type="EMBL" id="ODQ66273.1"/>
    </source>
</evidence>
<feature type="compositionally biased region" description="Polar residues" evidence="2">
    <location>
        <begin position="433"/>
        <end position="450"/>
    </location>
</feature>
<feature type="region of interest" description="Disordered" evidence="2">
    <location>
        <begin position="25"/>
        <end position="104"/>
    </location>
</feature>
<name>A0A1E3PLG6_9ASCO</name>
<dbReference type="Proteomes" id="UP000095009">
    <property type="component" value="Unassembled WGS sequence"/>
</dbReference>
<evidence type="ECO:0000259" key="3">
    <source>
        <dbReference type="Pfam" id="PF08232"/>
    </source>
</evidence>
<dbReference type="Pfam" id="PF08232">
    <property type="entry name" value="Striatin"/>
    <property type="match status" value="1"/>
</dbReference>
<keyword evidence="5" id="KW-1185">Reference proteome</keyword>
<proteinExistence type="predicted"/>
<evidence type="ECO:0000313" key="5">
    <source>
        <dbReference type="Proteomes" id="UP000095009"/>
    </source>
</evidence>
<dbReference type="STRING" id="857566.A0A1E3PLG6"/>
<dbReference type="AlphaFoldDB" id="A0A1E3PLG6"/>
<dbReference type="PANTHER" id="PTHR15653:SF0">
    <property type="entry name" value="CONNECTOR OF KINASE TO AP-1, ISOFORM E"/>
    <property type="match status" value="1"/>
</dbReference>
<dbReference type="OrthoDB" id="727118at2759"/>
<feature type="domain" description="Striatin N-terminal" evidence="3">
    <location>
        <begin position="308"/>
        <end position="476"/>
    </location>
</feature>
<protein>
    <submittedName>
        <fullName evidence="4">Striatin-domain-containing protein</fullName>
    </submittedName>
</protein>
<sequence length="502" mass="54861">MSSQNLLSTPGWNDCAPTTFSAPIVSQRCSPAPSRSASLTSLAASNIPPPPKMGSTNISKPPPPSSPLISSRTTPSSTAPGSIESSTVLSSLPSPSLSPSPKATSSTSISAAIIIDQQATLESVTTLLQHSLALPTRLPPHELTHYRNKLDKLLPGLAAEGSAGIHHHLDLVFHALELAQTGASNHNDSEIQHAKELVVRYMMMHTGCKLINFVYRSFSRLSVLGDRSHQTYILLSPQTLRYQTKINLFILLSSIVIGKERTMSNITSLRTGNAGANGHSPGMSNSAGDNTNGINNVRTNGPVGADYTLPGIMKYLQSEWQRNERDRIQWELERAEMKTRIARLEGENRAFHLLVTDHVKQIKILESSLHTQRLTVFMRVRHLETRKIPIDTSSAHQEDAADSTNESTILDVHAISDRLLSSEIEQARRALSNLNPTESDHNPNSLSSPPTLDLKPILESRQYLQQCLEEVSYLLQSGVSDDEGELAEEVSEESSNGERNST</sequence>
<dbReference type="InterPro" id="IPR051488">
    <property type="entry name" value="WD_repeat_striatin"/>
</dbReference>
<feature type="compositionally biased region" description="Low complexity" evidence="2">
    <location>
        <begin position="30"/>
        <end position="45"/>
    </location>
</feature>
<dbReference type="InterPro" id="IPR013258">
    <property type="entry name" value="Striatin_N"/>
</dbReference>
<evidence type="ECO:0000256" key="2">
    <source>
        <dbReference type="SAM" id="MobiDB-lite"/>
    </source>
</evidence>
<feature type="compositionally biased region" description="Low complexity" evidence="2">
    <location>
        <begin position="67"/>
        <end position="104"/>
    </location>
</feature>
<reference evidence="4 5" key="1">
    <citation type="journal article" date="2016" name="Proc. Natl. Acad. Sci. U.S.A.">
        <title>Comparative genomics of biotechnologically important yeasts.</title>
        <authorList>
            <person name="Riley R."/>
            <person name="Haridas S."/>
            <person name="Wolfe K.H."/>
            <person name="Lopes M.R."/>
            <person name="Hittinger C.T."/>
            <person name="Goeker M."/>
            <person name="Salamov A.A."/>
            <person name="Wisecaver J.H."/>
            <person name="Long T.M."/>
            <person name="Calvey C.H."/>
            <person name="Aerts A.L."/>
            <person name="Barry K.W."/>
            <person name="Choi C."/>
            <person name="Clum A."/>
            <person name="Coughlan A.Y."/>
            <person name="Deshpande S."/>
            <person name="Douglass A.P."/>
            <person name="Hanson S.J."/>
            <person name="Klenk H.-P."/>
            <person name="LaButti K.M."/>
            <person name="Lapidus A."/>
            <person name="Lindquist E.A."/>
            <person name="Lipzen A.M."/>
            <person name="Meier-Kolthoff J.P."/>
            <person name="Ohm R.A."/>
            <person name="Otillar R.P."/>
            <person name="Pangilinan J.L."/>
            <person name="Peng Y."/>
            <person name="Rokas A."/>
            <person name="Rosa C.A."/>
            <person name="Scheuner C."/>
            <person name="Sibirny A.A."/>
            <person name="Slot J.C."/>
            <person name="Stielow J.B."/>
            <person name="Sun H."/>
            <person name="Kurtzman C.P."/>
            <person name="Blackwell M."/>
            <person name="Grigoriev I.V."/>
            <person name="Jeffries T.W."/>
        </authorList>
    </citation>
    <scope>NUCLEOTIDE SEQUENCE [LARGE SCALE GENOMIC DNA]</scope>
    <source>
        <strain evidence="4 5">DSM 6958</strain>
    </source>
</reference>
<feature type="region of interest" description="Disordered" evidence="2">
    <location>
        <begin position="479"/>
        <end position="502"/>
    </location>
</feature>
<feature type="compositionally biased region" description="Acidic residues" evidence="2">
    <location>
        <begin position="480"/>
        <end position="492"/>
    </location>
</feature>
<gene>
    <name evidence="4" type="ORF">NADFUDRAFT_77703</name>
</gene>
<dbReference type="EMBL" id="KV454408">
    <property type="protein sequence ID" value="ODQ66273.1"/>
    <property type="molecule type" value="Genomic_DNA"/>
</dbReference>
<dbReference type="Gene3D" id="1.20.5.300">
    <property type="match status" value="1"/>
</dbReference>
<dbReference type="PANTHER" id="PTHR15653">
    <property type="entry name" value="STRIATIN"/>
    <property type="match status" value="1"/>
</dbReference>
<keyword evidence="1" id="KW-0175">Coiled coil</keyword>
<evidence type="ECO:0000256" key="1">
    <source>
        <dbReference type="ARBA" id="ARBA00023054"/>
    </source>
</evidence>